<dbReference type="Proteomes" id="UP000217790">
    <property type="component" value="Unassembled WGS sequence"/>
</dbReference>
<dbReference type="InParanoid" id="A0A2H3CW52"/>
<organism evidence="1 2">
    <name type="scientific">Armillaria gallica</name>
    <name type="common">Bulbous honey fungus</name>
    <name type="synonym">Armillaria bulbosa</name>
    <dbReference type="NCBI Taxonomy" id="47427"/>
    <lineage>
        <taxon>Eukaryota</taxon>
        <taxon>Fungi</taxon>
        <taxon>Dikarya</taxon>
        <taxon>Basidiomycota</taxon>
        <taxon>Agaricomycotina</taxon>
        <taxon>Agaricomycetes</taxon>
        <taxon>Agaricomycetidae</taxon>
        <taxon>Agaricales</taxon>
        <taxon>Marasmiineae</taxon>
        <taxon>Physalacriaceae</taxon>
        <taxon>Armillaria</taxon>
    </lineage>
</organism>
<evidence type="ECO:0000313" key="2">
    <source>
        <dbReference type="Proteomes" id="UP000217790"/>
    </source>
</evidence>
<dbReference type="CDD" id="cd21037">
    <property type="entry name" value="MLKL_NTD"/>
    <property type="match status" value="1"/>
</dbReference>
<accession>A0A2H3CW52</accession>
<dbReference type="InterPro" id="IPR059179">
    <property type="entry name" value="MLKL-like_MCAfunc"/>
</dbReference>
<evidence type="ECO:0000313" key="1">
    <source>
        <dbReference type="EMBL" id="PBK80333.1"/>
    </source>
</evidence>
<gene>
    <name evidence="1" type="ORF">ARMGADRAFT_1092348</name>
</gene>
<name>A0A2H3CW52_ARMGA</name>
<dbReference type="AlphaFoldDB" id="A0A2H3CW52"/>
<keyword evidence="2" id="KW-1185">Reference proteome</keyword>
<protein>
    <submittedName>
        <fullName evidence="1">Uncharacterized protein</fullName>
    </submittedName>
</protein>
<dbReference type="EMBL" id="KZ293748">
    <property type="protein sequence ID" value="PBK80333.1"/>
    <property type="molecule type" value="Genomic_DNA"/>
</dbReference>
<reference evidence="2" key="1">
    <citation type="journal article" date="2017" name="Nat. Ecol. Evol.">
        <title>Genome expansion and lineage-specific genetic innovations in the forest pathogenic fungi Armillaria.</title>
        <authorList>
            <person name="Sipos G."/>
            <person name="Prasanna A.N."/>
            <person name="Walter M.C."/>
            <person name="O'Connor E."/>
            <person name="Balint B."/>
            <person name="Krizsan K."/>
            <person name="Kiss B."/>
            <person name="Hess J."/>
            <person name="Varga T."/>
            <person name="Slot J."/>
            <person name="Riley R."/>
            <person name="Boka B."/>
            <person name="Rigling D."/>
            <person name="Barry K."/>
            <person name="Lee J."/>
            <person name="Mihaltcheva S."/>
            <person name="LaButti K."/>
            <person name="Lipzen A."/>
            <person name="Waldron R."/>
            <person name="Moloney N.M."/>
            <person name="Sperisen C."/>
            <person name="Kredics L."/>
            <person name="Vagvoelgyi C."/>
            <person name="Patrignani A."/>
            <person name="Fitzpatrick D."/>
            <person name="Nagy I."/>
            <person name="Doyle S."/>
            <person name="Anderson J.B."/>
            <person name="Grigoriev I.V."/>
            <person name="Gueldener U."/>
            <person name="Muensterkoetter M."/>
            <person name="Nagy L.G."/>
        </authorList>
    </citation>
    <scope>NUCLEOTIDE SEQUENCE [LARGE SCALE GENOMIC DNA]</scope>
    <source>
        <strain evidence="2">Ar21-2</strain>
    </source>
</reference>
<proteinExistence type="predicted"/>
<sequence>MPHFVDVDSCLQTAKLITAAGEMAPFTFIKGVAGCVVVILENIQKAENNRSDMRELAKSIVNTLVAVRDTVIEHGPSSALCFQKICIEFQTYLADLLSKLNSEDRSLRGIQRFFKAKKISDDINGYWKQVQATKEDFLIRTTTTTRATLSDVQDQITTRFSALTDTIETSERNIALAIKDNNHNIEEICTLEVQQSETLEKIQTTLQVYQQRGLYKGVVRDFIPGDIYLTAAVPYTCYYTSHHHEDSDFDEYHAMIDDCPKLVRVFRVNSDRKEQVMQSNGYNMWEFNAGSPDICELSAMCGFDPALNGADICSYFDLFPLEIFDEAHTNLDDLAAIDKTPMSDNIEILNLFESDTDDSEG</sequence>